<dbReference type="AlphaFoldDB" id="A0A1E5SZ31"/>
<name>A0A1E5SZ31_9BACT</name>
<dbReference type="Proteomes" id="UP000095552">
    <property type="component" value="Unassembled WGS sequence"/>
</dbReference>
<evidence type="ECO:0008006" key="12">
    <source>
        <dbReference type="Google" id="ProtNLM"/>
    </source>
</evidence>
<evidence type="ECO:0000313" key="11">
    <source>
        <dbReference type="Proteomes" id="UP000095552"/>
    </source>
</evidence>
<dbReference type="GO" id="GO:0009279">
    <property type="term" value="C:cell outer membrane"/>
    <property type="evidence" value="ECO:0007669"/>
    <property type="project" value="UniProtKB-SubCell"/>
</dbReference>
<dbReference type="GO" id="GO:0015562">
    <property type="term" value="F:efflux transmembrane transporter activity"/>
    <property type="evidence" value="ECO:0007669"/>
    <property type="project" value="InterPro"/>
</dbReference>
<dbReference type="RefSeq" id="WP_069835893.1">
    <property type="nucleotide sequence ID" value="NZ_MDGQ01000005.1"/>
</dbReference>
<keyword evidence="8" id="KW-0175">Coiled coil</keyword>
<keyword evidence="6" id="KW-0472">Membrane</keyword>
<proteinExistence type="inferred from homology"/>
<comment type="similarity">
    <text evidence="2">Belongs to the outer membrane factor (OMF) (TC 1.B.17) family.</text>
</comment>
<evidence type="ECO:0000256" key="6">
    <source>
        <dbReference type="ARBA" id="ARBA00023136"/>
    </source>
</evidence>
<dbReference type="Gene3D" id="1.20.1600.10">
    <property type="entry name" value="Outer membrane efflux proteins (OEP)"/>
    <property type="match status" value="1"/>
</dbReference>
<evidence type="ECO:0000256" key="7">
    <source>
        <dbReference type="ARBA" id="ARBA00023237"/>
    </source>
</evidence>
<evidence type="ECO:0000256" key="4">
    <source>
        <dbReference type="ARBA" id="ARBA00022452"/>
    </source>
</evidence>
<evidence type="ECO:0000256" key="5">
    <source>
        <dbReference type="ARBA" id="ARBA00022692"/>
    </source>
</evidence>
<evidence type="ECO:0000256" key="8">
    <source>
        <dbReference type="SAM" id="Coils"/>
    </source>
</evidence>
<keyword evidence="11" id="KW-1185">Reference proteome</keyword>
<keyword evidence="9" id="KW-0732">Signal</keyword>
<reference evidence="10 11" key="1">
    <citation type="submission" date="2016-08" db="EMBL/GenBank/DDBJ databases">
        <title>Draft genome of Fabibacter sp. strain SK-8.</title>
        <authorList>
            <person name="Wong S.-K."/>
            <person name="Hamasaki K."/>
            <person name="Yoshizawa S."/>
        </authorList>
    </citation>
    <scope>NUCLEOTIDE SEQUENCE [LARGE SCALE GENOMIC DNA]</scope>
    <source>
        <strain evidence="10 11">SK-8</strain>
    </source>
</reference>
<evidence type="ECO:0000256" key="9">
    <source>
        <dbReference type="SAM" id="SignalP"/>
    </source>
</evidence>
<comment type="caution">
    <text evidence="10">The sequence shown here is derived from an EMBL/GenBank/DDBJ whole genome shotgun (WGS) entry which is preliminary data.</text>
</comment>
<dbReference type="EMBL" id="MDGQ01000005">
    <property type="protein sequence ID" value="OEK04388.1"/>
    <property type="molecule type" value="Genomic_DNA"/>
</dbReference>
<accession>A0A1E5SZ31</accession>
<dbReference type="PANTHER" id="PTHR30026">
    <property type="entry name" value="OUTER MEMBRANE PROTEIN TOLC"/>
    <property type="match status" value="1"/>
</dbReference>
<gene>
    <name evidence="10" type="ORF">BFP71_12975</name>
</gene>
<evidence type="ECO:0000256" key="3">
    <source>
        <dbReference type="ARBA" id="ARBA00022448"/>
    </source>
</evidence>
<dbReference type="OrthoDB" id="9771205at2"/>
<dbReference type="InterPro" id="IPR051906">
    <property type="entry name" value="TolC-like"/>
</dbReference>
<dbReference type="InterPro" id="IPR003423">
    <property type="entry name" value="OMP_efflux"/>
</dbReference>
<comment type="subcellular location">
    <subcellularLocation>
        <location evidence="1">Cell outer membrane</location>
    </subcellularLocation>
</comment>
<evidence type="ECO:0000313" key="10">
    <source>
        <dbReference type="EMBL" id="OEK04388.1"/>
    </source>
</evidence>
<keyword evidence="3" id="KW-0813">Transport</keyword>
<feature type="signal peptide" evidence="9">
    <location>
        <begin position="1"/>
        <end position="21"/>
    </location>
</feature>
<keyword evidence="5" id="KW-0812">Transmembrane</keyword>
<sequence length="439" mass="49435">MTKKSLIIFCLSLGFSLQLSAQNPLSKAEAIRLVMENNFDIRLSENDIKIAENNTSILNTGYLPTLNGTAGITYNSESISAVFRSGDPTDINGAKSDNRTANLNLNYVLFDGFNRKYNLERNKENLNIAQLNAKATLETTLFNLFNAYYDVARNQLQVESLKETLEISKERLVRTNYGFEYGRSTRLDVSNAEVDINNDSINYLNAVQTLGNAKRNLNLVLANSIDDDYDVDTTLLFQNNLQRETLEEALKTGNVQLALARSGILISEYDEQINKARFLPTLSLNGSYNYRLGNNNPASFLISSTTRGVSYGANLSWNLFDGGASQTAIRNTRVSRDSQELLLAQTTEQISLNFENAWADYENRAFNVRAQMNNLKTNELNFERTKEQFKLGRVTSIDFRTAQSNLLNARISLIQARYDAKLAELTLFQLIGKIQEANF</sequence>
<dbReference type="Pfam" id="PF02321">
    <property type="entry name" value="OEP"/>
    <property type="match status" value="2"/>
</dbReference>
<evidence type="ECO:0000256" key="2">
    <source>
        <dbReference type="ARBA" id="ARBA00007613"/>
    </source>
</evidence>
<dbReference type="PANTHER" id="PTHR30026:SF20">
    <property type="entry name" value="OUTER MEMBRANE PROTEIN TOLC"/>
    <property type="match status" value="1"/>
</dbReference>
<dbReference type="GO" id="GO:0015288">
    <property type="term" value="F:porin activity"/>
    <property type="evidence" value="ECO:0007669"/>
    <property type="project" value="TreeGrafter"/>
</dbReference>
<keyword evidence="7" id="KW-0998">Cell outer membrane</keyword>
<feature type="chain" id="PRO_5009185705" description="Transporter" evidence="9">
    <location>
        <begin position="22"/>
        <end position="439"/>
    </location>
</feature>
<protein>
    <recommendedName>
        <fullName evidence="12">Transporter</fullName>
    </recommendedName>
</protein>
<feature type="coiled-coil region" evidence="8">
    <location>
        <begin position="114"/>
        <end position="171"/>
    </location>
</feature>
<dbReference type="SUPFAM" id="SSF56954">
    <property type="entry name" value="Outer membrane efflux proteins (OEP)"/>
    <property type="match status" value="1"/>
</dbReference>
<dbReference type="STRING" id="1563681.BFP71_12975"/>
<organism evidence="10 11">
    <name type="scientific">Roseivirga misakiensis</name>
    <dbReference type="NCBI Taxonomy" id="1563681"/>
    <lineage>
        <taxon>Bacteria</taxon>
        <taxon>Pseudomonadati</taxon>
        <taxon>Bacteroidota</taxon>
        <taxon>Cytophagia</taxon>
        <taxon>Cytophagales</taxon>
        <taxon>Roseivirgaceae</taxon>
        <taxon>Roseivirga</taxon>
    </lineage>
</organism>
<keyword evidence="4" id="KW-1134">Transmembrane beta strand</keyword>
<dbReference type="GO" id="GO:1990281">
    <property type="term" value="C:efflux pump complex"/>
    <property type="evidence" value="ECO:0007669"/>
    <property type="project" value="TreeGrafter"/>
</dbReference>
<evidence type="ECO:0000256" key="1">
    <source>
        <dbReference type="ARBA" id="ARBA00004442"/>
    </source>
</evidence>